<dbReference type="SUPFAM" id="SSF50447">
    <property type="entry name" value="Translation proteins"/>
    <property type="match status" value="1"/>
</dbReference>
<dbReference type="Proteomes" id="UP001168537">
    <property type="component" value="Unassembled WGS sequence"/>
</dbReference>
<evidence type="ECO:0000313" key="8">
    <source>
        <dbReference type="Proteomes" id="UP001168537"/>
    </source>
</evidence>
<dbReference type="InterPro" id="IPR000795">
    <property type="entry name" value="T_Tr_GTP-bd_dom"/>
</dbReference>
<keyword evidence="5" id="KW-0342">GTP-binding</keyword>
<sequence length="591" mass="61581">MHVVATAGHVDHGKSTLVHALTGMEPDRLAEERARGLSIQLGYAWTELAGDRVAFVDVPGHERFVTTMLAGIGPVPAALLVVAADDPWMPQAAEHLAALDALGVAHGVVAVTRADLADPGPMAERARAEVDRTSLAGAPVVPVSARTGAGLDELRDHLAALVARLPQPDPAADVRLWVDRRFTITGAGTVVTGTLPAGTVRRGDTLELWAGGPGVPVRVRGVQSLGAGVDAASGVARVALNLTGDGLDRVDRDSVLVTPAAFHPVTTVDVRVTGEGRMPERPVLHVGAASFGVRARPLAGDEGALLRLTLPRPVPLRVGDRALLRDPGSRRVWGVRVLDPEPPPLDRRGAAAARARVLAGVGHEPDLADELDRRGLVDADLLRRLGVPAGPLPDGAVDADGMLVSATRAAALAREVAEAVRSHDAAHPLDRGVPATSLADRLGVPPAVVAAVVPRVEGARLQGGRVVVGDAGPALPAEVERALAELADDLADEPFAAPPADRLAALGLDPRRTAAAARAGRLLRLAPAVVLLPGADALAVERLRGLPQPFTTSEARQALGTSRRVVLPLLEHLDRTGRTRRLPDDRRRLAE</sequence>
<dbReference type="SUPFAM" id="SSF52540">
    <property type="entry name" value="P-loop containing nucleoside triphosphate hydrolases"/>
    <property type="match status" value="1"/>
</dbReference>
<dbReference type="PANTHER" id="PTHR42854">
    <property type="entry name" value="EUKARYOTIC TRANSLATION INITIATION FACTOR 2 SUBUNIT 3 FAMILY MEMBER"/>
    <property type="match status" value="1"/>
</dbReference>
<keyword evidence="2" id="KW-0963">Cytoplasm</keyword>
<dbReference type="PANTHER" id="PTHR42854:SF3">
    <property type="entry name" value="EUKARYOTIC TRANSLATION INITIATION FACTOR 2 SUBUNIT 3-RELATED"/>
    <property type="match status" value="1"/>
</dbReference>
<dbReference type="NCBIfam" id="TIGR00475">
    <property type="entry name" value="selB"/>
    <property type="match status" value="1"/>
</dbReference>
<dbReference type="Pfam" id="PF09107">
    <property type="entry name" value="WHD_3rd_SelB"/>
    <property type="match status" value="1"/>
</dbReference>
<dbReference type="Pfam" id="PF00009">
    <property type="entry name" value="GTP_EFTU"/>
    <property type="match status" value="1"/>
</dbReference>
<proteinExistence type="predicted"/>
<dbReference type="InterPro" id="IPR009000">
    <property type="entry name" value="Transl_B-barrel_sf"/>
</dbReference>
<evidence type="ECO:0000259" key="6">
    <source>
        <dbReference type="PROSITE" id="PS51722"/>
    </source>
</evidence>
<dbReference type="InterPro" id="IPR004535">
    <property type="entry name" value="Transl_elong_SelB"/>
</dbReference>
<dbReference type="Gene3D" id="3.40.50.300">
    <property type="entry name" value="P-loop containing nucleotide triphosphate hydrolases"/>
    <property type="match status" value="1"/>
</dbReference>
<dbReference type="GO" id="GO:0003746">
    <property type="term" value="F:translation elongation factor activity"/>
    <property type="evidence" value="ECO:0007669"/>
    <property type="project" value="UniProtKB-KW"/>
</dbReference>
<keyword evidence="3" id="KW-0547">Nucleotide-binding</keyword>
<dbReference type="InterPro" id="IPR036390">
    <property type="entry name" value="WH_DNA-bd_sf"/>
</dbReference>
<dbReference type="InterPro" id="IPR050543">
    <property type="entry name" value="eIF2G"/>
</dbReference>
<organism evidence="7 8">
    <name type="scientific">Nocardioides abyssi</name>
    <dbReference type="NCBI Taxonomy" id="3058370"/>
    <lineage>
        <taxon>Bacteria</taxon>
        <taxon>Bacillati</taxon>
        <taxon>Actinomycetota</taxon>
        <taxon>Actinomycetes</taxon>
        <taxon>Propionibacteriales</taxon>
        <taxon>Nocardioidaceae</taxon>
        <taxon>Nocardioides</taxon>
    </lineage>
</organism>
<dbReference type="EMBL" id="JAUHJR010000001">
    <property type="protein sequence ID" value="MDN4159989.1"/>
    <property type="molecule type" value="Genomic_DNA"/>
</dbReference>
<evidence type="ECO:0000256" key="5">
    <source>
        <dbReference type="ARBA" id="ARBA00023134"/>
    </source>
</evidence>
<gene>
    <name evidence="7" type="primary">selB</name>
    <name evidence="7" type="ORF">QWY29_01375</name>
</gene>
<evidence type="ECO:0000313" key="7">
    <source>
        <dbReference type="EMBL" id="MDN4159989.1"/>
    </source>
</evidence>
<keyword evidence="7" id="KW-0251">Elongation factor</keyword>
<protein>
    <submittedName>
        <fullName evidence="7">Selenocysteine-specific translation elongation factor</fullName>
    </submittedName>
</protein>
<accession>A0ABT8EPG3</accession>
<evidence type="ECO:0000256" key="2">
    <source>
        <dbReference type="ARBA" id="ARBA00022490"/>
    </source>
</evidence>
<dbReference type="InterPro" id="IPR036388">
    <property type="entry name" value="WH-like_DNA-bd_sf"/>
</dbReference>
<keyword evidence="8" id="KW-1185">Reference proteome</keyword>
<dbReference type="Gene3D" id="1.10.10.2770">
    <property type="match status" value="1"/>
</dbReference>
<dbReference type="CDD" id="cd04171">
    <property type="entry name" value="SelB"/>
    <property type="match status" value="1"/>
</dbReference>
<dbReference type="PROSITE" id="PS51722">
    <property type="entry name" value="G_TR_2"/>
    <property type="match status" value="1"/>
</dbReference>
<comment type="caution">
    <text evidence="7">The sequence shown here is derived from an EMBL/GenBank/DDBJ whole genome shotgun (WGS) entry which is preliminary data.</text>
</comment>
<name>A0ABT8EPG3_9ACTN</name>
<dbReference type="Gene3D" id="2.40.30.10">
    <property type="entry name" value="Translation factors"/>
    <property type="match status" value="1"/>
</dbReference>
<evidence type="ECO:0000256" key="4">
    <source>
        <dbReference type="ARBA" id="ARBA00022917"/>
    </source>
</evidence>
<comment type="subcellular location">
    <subcellularLocation>
        <location evidence="1">Cytoplasm</location>
    </subcellularLocation>
</comment>
<dbReference type="Gene3D" id="1.10.10.10">
    <property type="entry name" value="Winged helix-like DNA-binding domain superfamily/Winged helix DNA-binding domain"/>
    <property type="match status" value="1"/>
</dbReference>
<keyword evidence="4" id="KW-0648">Protein biosynthesis</keyword>
<evidence type="ECO:0000256" key="3">
    <source>
        <dbReference type="ARBA" id="ARBA00022741"/>
    </source>
</evidence>
<feature type="domain" description="Tr-type G" evidence="6">
    <location>
        <begin position="1"/>
        <end position="167"/>
    </location>
</feature>
<evidence type="ECO:0000256" key="1">
    <source>
        <dbReference type="ARBA" id="ARBA00004496"/>
    </source>
</evidence>
<dbReference type="SUPFAM" id="SSF46785">
    <property type="entry name" value="Winged helix' DNA-binding domain"/>
    <property type="match status" value="1"/>
</dbReference>
<dbReference type="RefSeq" id="WP_300958861.1">
    <property type="nucleotide sequence ID" value="NZ_JAUHJR010000001.1"/>
</dbReference>
<dbReference type="InterPro" id="IPR027417">
    <property type="entry name" value="P-loop_NTPase"/>
</dbReference>
<reference evidence="7" key="1">
    <citation type="submission" date="2023-06" db="EMBL/GenBank/DDBJ databases">
        <title>Draft genome sequence of Nocardioides sp. SOB72.</title>
        <authorList>
            <person name="Zhang G."/>
        </authorList>
    </citation>
    <scope>NUCLEOTIDE SEQUENCE</scope>
    <source>
        <strain evidence="7">SOB72</strain>
    </source>
</reference>
<dbReference type="InterPro" id="IPR015191">
    <property type="entry name" value="SelB_WHD4"/>
</dbReference>